<reference evidence="3" key="1">
    <citation type="submission" date="2016-12" db="EMBL/GenBank/DDBJ databases">
        <authorList>
            <person name="Varghese N."/>
            <person name="Submissions S."/>
        </authorList>
    </citation>
    <scope>NUCLEOTIDE SEQUENCE [LARGE SCALE GENOMIC DNA]</scope>
    <source>
        <strain evidence="3">DSM 11032</strain>
    </source>
</reference>
<gene>
    <name evidence="2" type="ORF">SAMN02745193_02365</name>
</gene>
<keyword evidence="3" id="KW-1185">Reference proteome</keyword>
<accession>A0A1M7SUI1</accession>
<evidence type="ECO:0000256" key="1">
    <source>
        <dbReference type="SAM" id="SignalP"/>
    </source>
</evidence>
<feature type="chain" id="PRO_5012862076" evidence="1">
    <location>
        <begin position="26"/>
        <end position="105"/>
    </location>
</feature>
<sequence>MKTPTKTFAIAAALGLACTANPAFAADTQPMSVDVSVDGLDLSTTAGQKLLERKIEQAARTVCRANHPNTGTRIISQQARACLAKARTQAREQMTALIEDRRRGG</sequence>
<organism evidence="2 3">
    <name type="scientific">Erythrobacter sanguineus</name>
    <dbReference type="NCBI Taxonomy" id="198312"/>
    <lineage>
        <taxon>Bacteria</taxon>
        <taxon>Pseudomonadati</taxon>
        <taxon>Pseudomonadota</taxon>
        <taxon>Alphaproteobacteria</taxon>
        <taxon>Sphingomonadales</taxon>
        <taxon>Erythrobacteraceae</taxon>
        <taxon>Erythrobacter/Porphyrobacter group</taxon>
        <taxon>Erythrobacter</taxon>
    </lineage>
</organism>
<dbReference type="OrthoDB" id="7450905at2"/>
<protein>
    <submittedName>
        <fullName evidence="2">UrcA family protein</fullName>
    </submittedName>
</protein>
<dbReference type="AlphaFoldDB" id="A0A1M7SUI1"/>
<evidence type="ECO:0000313" key="2">
    <source>
        <dbReference type="EMBL" id="SHN62036.1"/>
    </source>
</evidence>
<dbReference type="RefSeq" id="WP_072675209.1">
    <property type="nucleotide sequence ID" value="NZ_FRDF01000014.1"/>
</dbReference>
<dbReference type="NCBIfam" id="TIGR04433">
    <property type="entry name" value="UrcA_uranyl"/>
    <property type="match status" value="1"/>
</dbReference>
<proteinExistence type="predicted"/>
<feature type="signal peptide" evidence="1">
    <location>
        <begin position="1"/>
        <end position="25"/>
    </location>
</feature>
<dbReference type="Proteomes" id="UP000184391">
    <property type="component" value="Unassembled WGS sequence"/>
</dbReference>
<dbReference type="PROSITE" id="PS51257">
    <property type="entry name" value="PROKAR_LIPOPROTEIN"/>
    <property type="match status" value="1"/>
</dbReference>
<dbReference type="InterPro" id="IPR030972">
    <property type="entry name" value="UrcA_uranyl"/>
</dbReference>
<evidence type="ECO:0000313" key="3">
    <source>
        <dbReference type="Proteomes" id="UP000184391"/>
    </source>
</evidence>
<name>A0A1M7SUI1_9SPHN</name>
<keyword evidence="1" id="KW-0732">Signal</keyword>
<dbReference type="EMBL" id="FRDF01000014">
    <property type="protein sequence ID" value="SHN62036.1"/>
    <property type="molecule type" value="Genomic_DNA"/>
</dbReference>
<dbReference type="STRING" id="198312.SAMN02745193_02365"/>